<dbReference type="Proteomes" id="UP000198960">
    <property type="component" value="Unassembled WGS sequence"/>
</dbReference>
<gene>
    <name evidence="2" type="ORF">SAMN05660991_03371</name>
</gene>
<dbReference type="OrthoDB" id="5186674at2"/>
<dbReference type="AlphaFoldDB" id="A0A1H8V9N1"/>
<dbReference type="EMBL" id="FOEE01000011">
    <property type="protein sequence ID" value="SEP12115.1"/>
    <property type="molecule type" value="Genomic_DNA"/>
</dbReference>
<keyword evidence="3" id="KW-1185">Reference proteome</keyword>
<evidence type="ECO:0000256" key="1">
    <source>
        <dbReference type="SAM" id="SignalP"/>
    </source>
</evidence>
<reference evidence="3" key="1">
    <citation type="submission" date="2016-10" db="EMBL/GenBank/DDBJ databases">
        <authorList>
            <person name="Varghese N."/>
            <person name="Submissions S."/>
        </authorList>
    </citation>
    <scope>NUCLEOTIDE SEQUENCE [LARGE SCALE GENOMIC DNA]</scope>
    <source>
        <strain evidence="3">DSM 45413</strain>
    </source>
</reference>
<proteinExistence type="predicted"/>
<protein>
    <submittedName>
        <fullName evidence="2">Uncharacterized protein</fullName>
    </submittedName>
</protein>
<dbReference type="STRING" id="673521.SAMN05660991_03371"/>
<keyword evidence="1" id="KW-0732">Signal</keyword>
<feature type="signal peptide" evidence="1">
    <location>
        <begin position="1"/>
        <end position="37"/>
    </location>
</feature>
<evidence type="ECO:0000313" key="3">
    <source>
        <dbReference type="Proteomes" id="UP000198960"/>
    </source>
</evidence>
<feature type="chain" id="PRO_5011440306" evidence="1">
    <location>
        <begin position="38"/>
        <end position="355"/>
    </location>
</feature>
<dbReference type="RefSeq" id="WP_091945976.1">
    <property type="nucleotide sequence ID" value="NZ_FOEE01000011.1"/>
</dbReference>
<name>A0A1H8V9N1_9ACTN</name>
<organism evidence="2 3">
    <name type="scientific">Trujillonella endophytica</name>
    <dbReference type="NCBI Taxonomy" id="673521"/>
    <lineage>
        <taxon>Bacteria</taxon>
        <taxon>Bacillati</taxon>
        <taxon>Actinomycetota</taxon>
        <taxon>Actinomycetes</taxon>
        <taxon>Geodermatophilales</taxon>
        <taxon>Geodermatophilaceae</taxon>
        <taxon>Trujillonella</taxon>
    </lineage>
</organism>
<accession>A0A1H8V9N1</accession>
<evidence type="ECO:0000313" key="2">
    <source>
        <dbReference type="EMBL" id="SEP12115.1"/>
    </source>
</evidence>
<sequence length="355" mass="35258">MASGRIRRSARRGPAGALLLWLVLLAAAVLAAPGASADPDGRVGPAVEIPIRDLTPPYVSVDDGDTVRFVNQIQDKTVQVGGGGLLPTLISVTVRTEVTLTMPSGTRVLPPGGSWDETFDRDCSLPGLIDVCLIGYTYRLQSNASLTSVLTDAVLRLLPPLPVPTPFVVTTLPLPNLPGINLPRLPVLDVPTLLPGVGAVVPQLLPQTQPPAGPAVPPAALPAPAAGPSGIDGSPYAYDTGTGAAAMSPAGSVAVVLDLARVVPASGAGSAAGGGGSGGAAGRYDGASVPVFGRLSGLEDPALDEESATSAGPAGAGEPTLPLPALVAVVALAATTAALVRTGAGTRSAGSHRSR</sequence>